<feature type="region of interest" description="Disordered" evidence="1">
    <location>
        <begin position="137"/>
        <end position="168"/>
    </location>
</feature>
<gene>
    <name evidence="2" type="ORF">HHI36_018660</name>
</gene>
<dbReference type="EMBL" id="JABFTP020000165">
    <property type="protein sequence ID" value="KAL3284499.1"/>
    <property type="molecule type" value="Genomic_DNA"/>
</dbReference>
<feature type="region of interest" description="Disordered" evidence="1">
    <location>
        <begin position="262"/>
        <end position="282"/>
    </location>
</feature>
<evidence type="ECO:0000313" key="3">
    <source>
        <dbReference type="Proteomes" id="UP001516400"/>
    </source>
</evidence>
<keyword evidence="3" id="KW-1185">Reference proteome</keyword>
<name>A0ABD2P1B9_9CUCU</name>
<dbReference type="Proteomes" id="UP001516400">
    <property type="component" value="Unassembled WGS sequence"/>
</dbReference>
<sequence>MCSNVGSQVKGNSMELMPCIMGVFDSIIEEKKLQSDSKRTLQSNNFTHLSPGVQKLLSHVPDQEIRRTVSSDENLGFRKASSKSTYRSLRAQSIINRSNESLDIISPNVQKMLSNLPDTELIINPGGEKHFNRSFLHAKNDSDTPRTSDRLSDTHSAGCDPKKNSENCLNEKESKDCIKPVPLVSYLHTTPQEIASRPHIGRKSLGKFLQIPSENNLNSSSRTNSEISRPVSLTSIGSCSSSGSSGNIQTGSAYLASAESLDSDLEPNASHGSADSGIAEQPSVVTAETRVLQEVLESEAVYVSDLKQVIE</sequence>
<feature type="compositionally biased region" description="Polar residues" evidence="1">
    <location>
        <begin position="213"/>
        <end position="227"/>
    </location>
</feature>
<feature type="compositionally biased region" description="Low complexity" evidence="1">
    <location>
        <begin position="232"/>
        <end position="246"/>
    </location>
</feature>
<evidence type="ECO:0000313" key="2">
    <source>
        <dbReference type="EMBL" id="KAL3284499.1"/>
    </source>
</evidence>
<organism evidence="2 3">
    <name type="scientific">Cryptolaemus montrouzieri</name>
    <dbReference type="NCBI Taxonomy" id="559131"/>
    <lineage>
        <taxon>Eukaryota</taxon>
        <taxon>Metazoa</taxon>
        <taxon>Ecdysozoa</taxon>
        <taxon>Arthropoda</taxon>
        <taxon>Hexapoda</taxon>
        <taxon>Insecta</taxon>
        <taxon>Pterygota</taxon>
        <taxon>Neoptera</taxon>
        <taxon>Endopterygota</taxon>
        <taxon>Coleoptera</taxon>
        <taxon>Polyphaga</taxon>
        <taxon>Cucujiformia</taxon>
        <taxon>Coccinelloidea</taxon>
        <taxon>Coccinellidae</taxon>
        <taxon>Scymninae</taxon>
        <taxon>Scymnini</taxon>
        <taxon>Cryptolaemus</taxon>
    </lineage>
</organism>
<dbReference type="AlphaFoldDB" id="A0ABD2P1B9"/>
<accession>A0ABD2P1B9</accession>
<feature type="compositionally biased region" description="Basic and acidic residues" evidence="1">
    <location>
        <begin position="138"/>
        <end position="153"/>
    </location>
</feature>
<feature type="region of interest" description="Disordered" evidence="1">
    <location>
        <begin position="213"/>
        <end position="246"/>
    </location>
</feature>
<protein>
    <submittedName>
        <fullName evidence="2">Uncharacterized protein</fullName>
    </submittedName>
</protein>
<comment type="caution">
    <text evidence="2">The sequence shown here is derived from an EMBL/GenBank/DDBJ whole genome shotgun (WGS) entry which is preliminary data.</text>
</comment>
<evidence type="ECO:0000256" key="1">
    <source>
        <dbReference type="SAM" id="MobiDB-lite"/>
    </source>
</evidence>
<reference evidence="2 3" key="1">
    <citation type="journal article" date="2021" name="BMC Biol.">
        <title>Horizontally acquired antibacterial genes associated with adaptive radiation of ladybird beetles.</title>
        <authorList>
            <person name="Li H.S."/>
            <person name="Tang X.F."/>
            <person name="Huang Y.H."/>
            <person name="Xu Z.Y."/>
            <person name="Chen M.L."/>
            <person name="Du X.Y."/>
            <person name="Qiu B.Y."/>
            <person name="Chen P.T."/>
            <person name="Zhang W."/>
            <person name="Slipinski A."/>
            <person name="Escalona H.E."/>
            <person name="Waterhouse R.M."/>
            <person name="Zwick A."/>
            <person name="Pang H."/>
        </authorList>
    </citation>
    <scope>NUCLEOTIDE SEQUENCE [LARGE SCALE GENOMIC DNA]</scope>
    <source>
        <strain evidence="2">SYSU2018</strain>
    </source>
</reference>
<proteinExistence type="predicted"/>
<feature type="non-terminal residue" evidence="2">
    <location>
        <position position="311"/>
    </location>
</feature>